<evidence type="ECO:0000313" key="4">
    <source>
        <dbReference type="Proteomes" id="UP001589691"/>
    </source>
</evidence>
<keyword evidence="4" id="KW-1185">Reference proteome</keyword>
<proteinExistence type="predicted"/>
<feature type="compositionally biased region" description="Low complexity" evidence="1">
    <location>
        <begin position="128"/>
        <end position="139"/>
    </location>
</feature>
<protein>
    <submittedName>
        <fullName evidence="3">Toxin Cry1Ac domain D-VI-related protein</fullName>
    </submittedName>
</protein>
<feature type="compositionally biased region" description="Low complexity" evidence="1">
    <location>
        <begin position="95"/>
        <end position="109"/>
    </location>
</feature>
<feature type="domain" description="Pesticidal crystal protein Cry1Aa" evidence="2">
    <location>
        <begin position="27"/>
        <end position="86"/>
    </location>
</feature>
<organism evidence="3 4">
    <name type="scientific">Lactiplantibacillus modestisalitolerans</name>
    <dbReference type="NCBI Taxonomy" id="1457219"/>
    <lineage>
        <taxon>Bacteria</taxon>
        <taxon>Bacillati</taxon>
        <taxon>Bacillota</taxon>
        <taxon>Bacilli</taxon>
        <taxon>Lactobacillales</taxon>
        <taxon>Lactobacillaceae</taxon>
        <taxon>Lactiplantibacillus</taxon>
    </lineage>
</organism>
<feature type="compositionally biased region" description="Polar residues" evidence="1">
    <location>
        <begin position="52"/>
        <end position="66"/>
    </location>
</feature>
<dbReference type="EMBL" id="JBHLZY010000017">
    <property type="protein sequence ID" value="MFB9769550.1"/>
    <property type="molecule type" value="Genomic_DNA"/>
</dbReference>
<comment type="caution">
    <text evidence="3">The sequence shown here is derived from an EMBL/GenBank/DDBJ whole genome shotgun (WGS) entry which is preliminary data.</text>
</comment>
<feature type="compositionally biased region" description="Low complexity" evidence="1">
    <location>
        <begin position="8"/>
        <end position="25"/>
    </location>
</feature>
<feature type="compositionally biased region" description="Basic and acidic residues" evidence="1">
    <location>
        <begin position="111"/>
        <end position="127"/>
    </location>
</feature>
<sequence length="274" mass="29913">MTACSDNSKSSESSTKYSTSSEKVSPLSKAKTDVDSLFDDSDHTELLGGTTLGSIKSVSTEVNKLPSSKAKDELTKDITTAKKLWPEFAKETSQKDASSSSKESQKLATQESKDAVSKSKADAESKAKAQSSSTLASSKAESKKKLQQFTKSNSVSLVKKMHARIDDSDGISAKVSRLSKSPGKNIRAIRKEMIVLKNVATECDNNYIDADNYPGSDSDYADKVNSFWDLSATILRMQRNYLGYLIGDKDSQPSSSELSDNVDQWNSIYHEIVK</sequence>
<dbReference type="InterPro" id="IPR054544">
    <property type="entry name" value="Pest_crys_Cry1Aa_dom-IV"/>
</dbReference>
<evidence type="ECO:0000313" key="3">
    <source>
        <dbReference type="EMBL" id="MFB9769550.1"/>
    </source>
</evidence>
<dbReference type="RefSeq" id="WP_137643791.1">
    <property type="nucleotide sequence ID" value="NZ_BJEA01000032.1"/>
</dbReference>
<dbReference type="Proteomes" id="UP001589691">
    <property type="component" value="Unassembled WGS sequence"/>
</dbReference>
<evidence type="ECO:0000256" key="1">
    <source>
        <dbReference type="SAM" id="MobiDB-lite"/>
    </source>
</evidence>
<reference evidence="3 4" key="1">
    <citation type="submission" date="2024-09" db="EMBL/GenBank/DDBJ databases">
        <authorList>
            <person name="Sun Q."/>
            <person name="Mori K."/>
        </authorList>
    </citation>
    <scope>NUCLEOTIDE SEQUENCE [LARGE SCALE GENOMIC DNA]</scope>
    <source>
        <strain evidence="3 4">TBRC 4576</strain>
    </source>
</reference>
<name>A0ABV5WTT5_9LACO</name>
<dbReference type="Pfam" id="PF18449">
    <property type="entry name" value="Endotoxin_C2"/>
    <property type="match status" value="1"/>
</dbReference>
<gene>
    <name evidence="3" type="ORF">ACFFLI_06690</name>
</gene>
<feature type="region of interest" description="Disordered" evidence="1">
    <location>
        <begin position="1"/>
        <end position="76"/>
    </location>
</feature>
<accession>A0ABV5WTT5</accession>
<evidence type="ECO:0000259" key="2">
    <source>
        <dbReference type="Pfam" id="PF18449"/>
    </source>
</evidence>
<feature type="compositionally biased region" description="Basic and acidic residues" evidence="1">
    <location>
        <begin position="30"/>
        <end position="45"/>
    </location>
</feature>
<feature type="region of interest" description="Disordered" evidence="1">
    <location>
        <begin position="89"/>
        <end position="143"/>
    </location>
</feature>